<organism evidence="7 8">
    <name type="scientific">Gemmobacter aquatilis</name>
    <dbReference type="NCBI Taxonomy" id="933059"/>
    <lineage>
        <taxon>Bacteria</taxon>
        <taxon>Pseudomonadati</taxon>
        <taxon>Pseudomonadota</taxon>
        <taxon>Alphaproteobacteria</taxon>
        <taxon>Rhodobacterales</taxon>
        <taxon>Paracoccaceae</taxon>
        <taxon>Gemmobacter</taxon>
    </lineage>
</organism>
<dbReference type="Gene3D" id="3.40.50.300">
    <property type="entry name" value="P-loop containing nucleotide triphosphate hydrolases"/>
    <property type="match status" value="1"/>
</dbReference>
<dbReference type="RefSeq" id="WP_091296905.1">
    <property type="nucleotide sequence ID" value="NZ_FOCE01000001.1"/>
</dbReference>
<keyword evidence="4" id="KW-0547">Nucleotide-binding</keyword>
<evidence type="ECO:0000256" key="1">
    <source>
        <dbReference type="ARBA" id="ARBA00005417"/>
    </source>
</evidence>
<dbReference type="STRING" id="933059.SAMN04488103_101760"/>
<dbReference type="InterPro" id="IPR027417">
    <property type="entry name" value="P-loop_NTPase"/>
</dbReference>
<evidence type="ECO:0000313" key="7">
    <source>
        <dbReference type="EMBL" id="SEM65461.1"/>
    </source>
</evidence>
<dbReference type="PANTHER" id="PTHR42711:SF5">
    <property type="entry name" value="ABC TRANSPORTER ATP-BINDING PROTEIN NATA"/>
    <property type="match status" value="1"/>
</dbReference>
<dbReference type="SUPFAM" id="SSF52540">
    <property type="entry name" value="P-loop containing nucleoside triphosphate hydrolases"/>
    <property type="match status" value="1"/>
</dbReference>
<evidence type="ECO:0000313" key="8">
    <source>
        <dbReference type="Proteomes" id="UP000198761"/>
    </source>
</evidence>
<name>A0A1H8A4E7_9RHOB</name>
<evidence type="ECO:0000259" key="6">
    <source>
        <dbReference type="PROSITE" id="PS50893"/>
    </source>
</evidence>
<evidence type="ECO:0000256" key="5">
    <source>
        <dbReference type="ARBA" id="ARBA00022840"/>
    </source>
</evidence>
<dbReference type="NCBIfam" id="TIGR03864">
    <property type="entry name" value="PQQ_ABC_ATP"/>
    <property type="match status" value="1"/>
</dbReference>
<dbReference type="GO" id="GO:0016887">
    <property type="term" value="F:ATP hydrolysis activity"/>
    <property type="evidence" value="ECO:0007669"/>
    <property type="project" value="InterPro"/>
</dbReference>
<evidence type="ECO:0000256" key="2">
    <source>
        <dbReference type="ARBA" id="ARBA00022448"/>
    </source>
</evidence>
<keyword evidence="8" id="KW-1185">Reference proteome</keyword>
<keyword evidence="5 7" id="KW-0067">ATP-binding</keyword>
<comment type="similarity">
    <text evidence="1">Belongs to the ABC transporter superfamily.</text>
</comment>
<accession>A0A1H8A4E7</accession>
<reference evidence="7 8" key="1">
    <citation type="submission" date="2016-10" db="EMBL/GenBank/DDBJ databases">
        <authorList>
            <person name="de Groot N.N."/>
        </authorList>
    </citation>
    <scope>NUCLEOTIDE SEQUENCE [LARGE SCALE GENOMIC DNA]</scope>
    <source>
        <strain evidence="7 8">DSM 3857</strain>
    </source>
</reference>
<dbReference type="AlphaFoldDB" id="A0A1H8A4E7"/>
<dbReference type="Proteomes" id="UP000198761">
    <property type="component" value="Unassembled WGS sequence"/>
</dbReference>
<dbReference type="InterPro" id="IPR003439">
    <property type="entry name" value="ABC_transporter-like_ATP-bd"/>
</dbReference>
<dbReference type="EMBL" id="FOCE01000001">
    <property type="protein sequence ID" value="SEM65461.1"/>
    <property type="molecule type" value="Genomic_DNA"/>
</dbReference>
<dbReference type="Pfam" id="PF00005">
    <property type="entry name" value="ABC_tran"/>
    <property type="match status" value="1"/>
</dbReference>
<feature type="domain" description="ABC transporter" evidence="6">
    <location>
        <begin position="6"/>
        <end position="235"/>
    </location>
</feature>
<dbReference type="PROSITE" id="PS50893">
    <property type="entry name" value="ABC_TRANSPORTER_2"/>
    <property type="match status" value="1"/>
</dbReference>
<dbReference type="PANTHER" id="PTHR42711">
    <property type="entry name" value="ABC TRANSPORTER ATP-BINDING PROTEIN"/>
    <property type="match status" value="1"/>
</dbReference>
<dbReference type="InterPro" id="IPR003593">
    <property type="entry name" value="AAA+_ATPase"/>
</dbReference>
<dbReference type="GO" id="GO:0005524">
    <property type="term" value="F:ATP binding"/>
    <property type="evidence" value="ECO:0007669"/>
    <property type="project" value="UniProtKB-KW"/>
</dbReference>
<dbReference type="InterPro" id="IPR022467">
    <property type="entry name" value="ABC_transprt_ATP-bd_su_PQQ"/>
</dbReference>
<proteinExistence type="inferred from homology"/>
<dbReference type="InterPro" id="IPR050763">
    <property type="entry name" value="ABC_transporter_ATP-binding"/>
</dbReference>
<keyword evidence="3" id="KW-0536">Nodulation</keyword>
<evidence type="ECO:0000256" key="4">
    <source>
        <dbReference type="ARBA" id="ARBA00022741"/>
    </source>
</evidence>
<sequence>MTDQGLSITGVGYRYGAKRALEGVTLDVAPGRFCALLGPNGAGKSTLFNLLTGLFSTRKGRICVAGQDIARAPRAALARIGVVFQQPTLDLDLTVRRNLLYFAALHGIAGREAERRAAEVLDRLGMAERAREPVRNLNGGHRRRMEIARALIHRPAVLLLDEPTVGLDAAARMAITDHVHDLADQGLAVLWATHLTDEVRDSDQLAILHQGRILACGETAALRGSEPLREMFLRLTATAPFILAEISSGGGAAGTVGGRQPPGDRGHP</sequence>
<evidence type="ECO:0000256" key="3">
    <source>
        <dbReference type="ARBA" id="ARBA00022458"/>
    </source>
</evidence>
<protein>
    <submittedName>
        <fullName evidence="7">ABC-2 type transport system ATP-binding protein</fullName>
    </submittedName>
</protein>
<gene>
    <name evidence="7" type="ORF">SAMN04488103_101760</name>
</gene>
<dbReference type="SMART" id="SM00382">
    <property type="entry name" value="AAA"/>
    <property type="match status" value="1"/>
</dbReference>
<keyword evidence="2" id="KW-0813">Transport</keyword>
<dbReference type="OrthoDB" id="9778547at2"/>